<evidence type="ECO:0000313" key="2">
    <source>
        <dbReference type="EMBL" id="CDW87433.1"/>
    </source>
</evidence>
<dbReference type="GO" id="GO:0033063">
    <property type="term" value="C:Rad51B-Rad51C-Rad51D-XRCC2 complex"/>
    <property type="evidence" value="ECO:0007669"/>
    <property type="project" value="InterPro"/>
</dbReference>
<gene>
    <name evidence="2" type="primary">Contig10999.g11752</name>
    <name evidence="2" type="ORF">STYLEM_16536</name>
</gene>
<accession>A0A078B232</accession>
<feature type="region of interest" description="Disordered" evidence="1">
    <location>
        <begin position="237"/>
        <end position="256"/>
    </location>
</feature>
<dbReference type="PANTHER" id="PTHR46644:SF2">
    <property type="entry name" value="DNA REPAIR PROTEIN XRCC2"/>
    <property type="match status" value="1"/>
</dbReference>
<dbReference type="AlphaFoldDB" id="A0A078B232"/>
<protein>
    <submittedName>
        <fullName evidence="2">Uncharacterized protein</fullName>
    </submittedName>
</protein>
<proteinExistence type="predicted"/>
<dbReference type="Gene3D" id="3.40.50.300">
    <property type="entry name" value="P-loop containing nucleotide triphosphate hydrolases"/>
    <property type="match status" value="1"/>
</dbReference>
<keyword evidence="3" id="KW-1185">Reference proteome</keyword>
<dbReference type="EMBL" id="CCKQ01015607">
    <property type="protein sequence ID" value="CDW87433.1"/>
    <property type="molecule type" value="Genomic_DNA"/>
</dbReference>
<reference evidence="2 3" key="1">
    <citation type="submission" date="2014-06" db="EMBL/GenBank/DDBJ databases">
        <authorList>
            <person name="Swart Estienne"/>
        </authorList>
    </citation>
    <scope>NUCLEOTIDE SEQUENCE [LARGE SCALE GENOMIC DNA]</scope>
    <source>
        <strain evidence="2 3">130c</strain>
    </source>
</reference>
<organism evidence="2 3">
    <name type="scientific">Stylonychia lemnae</name>
    <name type="common">Ciliate</name>
    <dbReference type="NCBI Taxonomy" id="5949"/>
    <lineage>
        <taxon>Eukaryota</taxon>
        <taxon>Sar</taxon>
        <taxon>Alveolata</taxon>
        <taxon>Ciliophora</taxon>
        <taxon>Intramacronucleata</taxon>
        <taxon>Spirotrichea</taxon>
        <taxon>Stichotrichia</taxon>
        <taxon>Sporadotrichida</taxon>
        <taxon>Oxytrichidae</taxon>
        <taxon>Stylonychinae</taxon>
        <taxon>Stylonychia</taxon>
    </lineage>
</organism>
<name>A0A078B232_STYLE</name>
<dbReference type="InterPro" id="IPR027417">
    <property type="entry name" value="P-loop_NTPase"/>
</dbReference>
<evidence type="ECO:0000256" key="1">
    <source>
        <dbReference type="SAM" id="MobiDB-lite"/>
    </source>
</evidence>
<evidence type="ECO:0000313" key="3">
    <source>
        <dbReference type="Proteomes" id="UP000039865"/>
    </source>
</evidence>
<dbReference type="OrthoDB" id="420422at2759"/>
<sequence length="513" mass="58922">MQSQFSTGPQRLNGKLQANQLLTNRNFDHLEYDENLYDFMKSQVAFYLQTSNDHINTYILNEGRGLEKQQVLNIHYNDTIGKREFVNDILMYTIMPKQWGTGENIKVVDYANELGAVVIDIQGSFNVQQFAEKLRAFYDANKLDEFIDYTDDSGRQLSEQAQLSRAIDDKRNFVRQCLSNLYIFNCFDAIEFNLTVRSMANFLKSEKNISLIVIDGLHFIESVEYYSSKDRNTAAAPLNQGTIDNKDGVKNKRGGKNNNIQMLANSDLPNTDDFLGSGQTNIKTEQNKYSNVSGSSNSTNIRQSFNLRRGAKSGQKLDYNYFDSKLIDRAITLLHEYKKIYRFAVINCLARPNVKKTTDLLEQVMTRGLQPEQIPKIVQKEVNPNDIPNIHDPMRLSGYNMDIILEGQIQVADITDNFLREAIKGLKCNDILILKGEKQNSLLPRSDPKKVHDSLLTQHLSCCILPQQKFSGNDRVVQEQVPYVKRYLGLYILYKVDVEKYKIGDDVMKSFYF</sequence>
<dbReference type="PANTHER" id="PTHR46644">
    <property type="entry name" value="DNA REPAIR PROTEIN XRCC2"/>
    <property type="match status" value="1"/>
</dbReference>
<dbReference type="InterPro" id="IPR030547">
    <property type="entry name" value="XRCC2"/>
</dbReference>
<dbReference type="GO" id="GO:0000724">
    <property type="term" value="P:double-strand break repair via homologous recombination"/>
    <property type="evidence" value="ECO:0007669"/>
    <property type="project" value="InterPro"/>
</dbReference>
<dbReference type="GO" id="GO:0005657">
    <property type="term" value="C:replication fork"/>
    <property type="evidence" value="ECO:0007669"/>
    <property type="project" value="InterPro"/>
</dbReference>
<dbReference type="Proteomes" id="UP000039865">
    <property type="component" value="Unassembled WGS sequence"/>
</dbReference>
<dbReference type="InParanoid" id="A0A078B232"/>